<comment type="similarity">
    <text evidence="6">Belongs to the peroxiredoxin family. Tpx subfamily.</text>
</comment>
<evidence type="ECO:0000256" key="4">
    <source>
        <dbReference type="ARBA" id="ARBA00023157"/>
    </source>
</evidence>
<accession>A0A1G7HG02</accession>
<keyword evidence="4 6" id="KW-1015">Disulfide bond</keyword>
<comment type="function">
    <text evidence="6">Thiol-specific peroxidase that catalyzes the reduction of hydrogen peroxide and organic hydroperoxides to water and alcohols, respectively. Plays a role in cell protection against oxidative stress by detoxifying peroxides.</text>
</comment>
<dbReference type="PANTHER" id="PTHR43110:SF1">
    <property type="entry name" value="THIOL PEROXIDASE"/>
    <property type="match status" value="1"/>
</dbReference>
<dbReference type="PANTHER" id="PTHR43110">
    <property type="entry name" value="THIOL PEROXIDASE"/>
    <property type="match status" value="1"/>
</dbReference>
<keyword evidence="3 6" id="KW-0560">Oxidoreductase</keyword>
<gene>
    <name evidence="6" type="primary">tpx</name>
    <name evidence="7" type="ORF">SAMN04487992_10648</name>
</gene>
<dbReference type="CDD" id="cd03014">
    <property type="entry name" value="PRX_Atyp2cys"/>
    <property type="match status" value="1"/>
</dbReference>
<dbReference type="EC" id="1.11.1.24" evidence="6"/>
<dbReference type="PROSITE" id="PS01265">
    <property type="entry name" value="TPX"/>
    <property type="match status" value="1"/>
</dbReference>
<name>A0A1G7HG02_9FLAO</name>
<comment type="catalytic activity">
    <reaction evidence="6">
        <text>a hydroperoxide + [thioredoxin]-dithiol = an alcohol + [thioredoxin]-disulfide + H2O</text>
        <dbReference type="Rhea" id="RHEA:62620"/>
        <dbReference type="Rhea" id="RHEA-COMP:10698"/>
        <dbReference type="Rhea" id="RHEA-COMP:10700"/>
        <dbReference type="ChEBI" id="CHEBI:15377"/>
        <dbReference type="ChEBI" id="CHEBI:29950"/>
        <dbReference type="ChEBI" id="CHEBI:30879"/>
        <dbReference type="ChEBI" id="CHEBI:35924"/>
        <dbReference type="ChEBI" id="CHEBI:50058"/>
        <dbReference type="EC" id="1.11.1.24"/>
    </reaction>
</comment>
<dbReference type="InterPro" id="IPR002065">
    <property type="entry name" value="TPX"/>
</dbReference>
<evidence type="ECO:0000256" key="5">
    <source>
        <dbReference type="ARBA" id="ARBA00023284"/>
    </source>
</evidence>
<evidence type="ECO:0000256" key="1">
    <source>
        <dbReference type="ARBA" id="ARBA00022559"/>
    </source>
</evidence>
<dbReference type="AlphaFoldDB" id="A0A1G7HG02"/>
<dbReference type="EMBL" id="FNBD01000006">
    <property type="protein sequence ID" value="SDE99266.1"/>
    <property type="molecule type" value="Genomic_DNA"/>
</dbReference>
<dbReference type="eggNOG" id="COG2077">
    <property type="taxonomic scope" value="Bacteria"/>
</dbReference>
<dbReference type="NCBIfam" id="NF001808">
    <property type="entry name" value="PRK00522.1"/>
    <property type="match status" value="1"/>
</dbReference>
<proteinExistence type="inferred from homology"/>
<evidence type="ECO:0000256" key="6">
    <source>
        <dbReference type="HAMAP-Rule" id="MF_00269"/>
    </source>
</evidence>
<sequence>MAVVTLKGNKLNTIGSLPAVGTSAPSFTLTKNDLSSADLSQYKGKKVVLNIFPSVDTGTCAQSVRQFNTEASELKDTVVLCISKDLPFAQARFCGAEGLSNVEMLSDFKDGNFGTNYGLSFADGPLAPLLSRSVVVLNEEGNVIYTEQVAETVDEPNYKAALEALVNA</sequence>
<dbReference type="PROSITE" id="PS51352">
    <property type="entry name" value="THIOREDOXIN_2"/>
    <property type="match status" value="1"/>
</dbReference>
<keyword evidence="2 6" id="KW-0049">Antioxidant</keyword>
<dbReference type="RefSeq" id="WP_024480778.1">
    <property type="nucleotide sequence ID" value="NZ_CANLMK010000010.1"/>
</dbReference>
<dbReference type="InterPro" id="IPR013766">
    <property type="entry name" value="Thioredoxin_domain"/>
</dbReference>
<dbReference type="GeneID" id="78061993"/>
<dbReference type="InterPro" id="IPR018219">
    <property type="entry name" value="Tpx_CS"/>
</dbReference>
<dbReference type="InterPro" id="IPR013740">
    <property type="entry name" value="Redoxin"/>
</dbReference>
<feature type="active site" description="Cysteine sulfenic acid (-SOH) intermediate" evidence="6">
    <location>
        <position position="60"/>
    </location>
</feature>
<reference evidence="8" key="1">
    <citation type="submission" date="2016-10" db="EMBL/GenBank/DDBJ databases">
        <authorList>
            <person name="Varghese N."/>
            <person name="Submissions S."/>
        </authorList>
    </citation>
    <scope>NUCLEOTIDE SEQUENCE [LARGE SCALE GENOMIC DNA]</scope>
    <source>
        <strain evidence="8">DSM 24729</strain>
    </source>
</reference>
<comment type="miscellaneous">
    <text evidence="6">The active site is a conserved redox-active cysteine residue, the peroxidatic cysteine (C(P)), which makes the nucleophilic attack on the peroxide substrate. The peroxide oxidizes the C(P)-SH to cysteine sulfenic acid (C(P)-SOH), which then reacts with another cysteine residue, the resolving cysteine (C(R)), to form a disulfide bridge. The disulfide is subsequently reduced by an appropriate electron donor to complete the catalytic cycle. In this atypical 2-Cys peroxiredoxin, C(R) is present in the same subunit to form an intramolecular disulfide. The disulfide is subsequently reduced by thioredoxin.</text>
</comment>
<evidence type="ECO:0000256" key="3">
    <source>
        <dbReference type="ARBA" id="ARBA00023002"/>
    </source>
</evidence>
<dbReference type="InterPro" id="IPR036249">
    <property type="entry name" value="Thioredoxin-like_sf"/>
</dbReference>
<dbReference type="Proteomes" id="UP000182114">
    <property type="component" value="Unassembled WGS sequence"/>
</dbReference>
<evidence type="ECO:0000313" key="7">
    <source>
        <dbReference type="EMBL" id="SDE99266.1"/>
    </source>
</evidence>
<organism evidence="7 8">
    <name type="scientific">Cellulophaga baltica</name>
    <dbReference type="NCBI Taxonomy" id="76594"/>
    <lineage>
        <taxon>Bacteria</taxon>
        <taxon>Pseudomonadati</taxon>
        <taxon>Bacteroidota</taxon>
        <taxon>Flavobacteriia</taxon>
        <taxon>Flavobacteriales</taxon>
        <taxon>Flavobacteriaceae</taxon>
        <taxon>Cellulophaga</taxon>
    </lineage>
</organism>
<keyword evidence="1 6" id="KW-0575">Peroxidase</keyword>
<dbReference type="Pfam" id="PF08534">
    <property type="entry name" value="Redoxin"/>
    <property type="match status" value="1"/>
</dbReference>
<keyword evidence="5 6" id="KW-0676">Redox-active center</keyword>
<dbReference type="InterPro" id="IPR050455">
    <property type="entry name" value="Tpx_Peroxidase_subfamily"/>
</dbReference>
<keyword evidence="8" id="KW-1185">Reference proteome</keyword>
<protein>
    <recommendedName>
        <fullName evidence="6">Thiol peroxidase</fullName>
        <shortName evidence="6">Tpx</shortName>
        <ecNumber evidence="6">1.11.1.24</ecNumber>
    </recommendedName>
    <alternativeName>
        <fullName evidence="6">Peroxiredoxin tpx</fullName>
        <shortName evidence="6">Prx</shortName>
    </alternativeName>
    <alternativeName>
        <fullName evidence="6">Thioredoxin peroxidase</fullName>
    </alternativeName>
    <alternativeName>
        <fullName evidence="6">Thioredoxin-dependent peroxiredoxin</fullName>
    </alternativeName>
</protein>
<dbReference type="Gene3D" id="3.40.30.10">
    <property type="entry name" value="Glutaredoxin"/>
    <property type="match status" value="1"/>
</dbReference>
<dbReference type="SUPFAM" id="SSF52833">
    <property type="entry name" value="Thioredoxin-like"/>
    <property type="match status" value="1"/>
</dbReference>
<dbReference type="HAMAP" id="MF_00269">
    <property type="entry name" value="Tpx"/>
    <property type="match status" value="1"/>
</dbReference>
<evidence type="ECO:0000313" key="8">
    <source>
        <dbReference type="Proteomes" id="UP000182114"/>
    </source>
</evidence>
<evidence type="ECO:0000256" key="2">
    <source>
        <dbReference type="ARBA" id="ARBA00022862"/>
    </source>
</evidence>
<dbReference type="GO" id="GO:0008379">
    <property type="term" value="F:thioredoxin peroxidase activity"/>
    <property type="evidence" value="ECO:0007669"/>
    <property type="project" value="UniProtKB-UniRule"/>
</dbReference>
<comment type="subunit">
    <text evidence="6">Homodimer.</text>
</comment>
<feature type="disulfide bond" description="Redox-active" evidence="6">
    <location>
        <begin position="60"/>
        <end position="94"/>
    </location>
</feature>